<gene>
    <name evidence="3" type="ORF">Dsin_018191</name>
</gene>
<dbReference type="AlphaFoldDB" id="A0AAE0E1J0"/>
<sequence>MQKAHIFVTYILMCRKTRSLVFTNRMICFGLELRMITTTTNQTLSLNFVTREVCNVACRLSFPQLGNSKDAYDRLKLLNLVINQAKILLAQDDKYKYGFKFEHVWPILKDMQKFTDNDTATSVARRESGHFVSPQEDTPTPESPTMTYPGLSSFSPNITSDDGGGSSFQQPMGVKKAKFKRRVEEKNSTICDT</sequence>
<comment type="caution">
    <text evidence="3">The sequence shown here is derived from an EMBL/GenBank/DDBJ whole genome shotgun (WGS) entry which is preliminary data.</text>
</comment>
<evidence type="ECO:0000256" key="1">
    <source>
        <dbReference type="SAM" id="MobiDB-lite"/>
    </source>
</evidence>
<feature type="region of interest" description="Disordered" evidence="1">
    <location>
        <begin position="125"/>
        <end position="193"/>
    </location>
</feature>
<evidence type="ECO:0000259" key="2">
    <source>
        <dbReference type="Pfam" id="PF14303"/>
    </source>
</evidence>
<name>A0AAE0E1J0_9ROSI</name>
<dbReference type="Proteomes" id="UP001281410">
    <property type="component" value="Unassembled WGS sequence"/>
</dbReference>
<feature type="compositionally biased region" description="Polar residues" evidence="1">
    <location>
        <begin position="135"/>
        <end position="160"/>
    </location>
</feature>
<proteinExistence type="predicted"/>
<keyword evidence="4" id="KW-1185">Reference proteome</keyword>
<dbReference type="Pfam" id="PF14303">
    <property type="entry name" value="NAM-associated"/>
    <property type="match status" value="1"/>
</dbReference>
<protein>
    <recommendedName>
        <fullName evidence="2">No apical meristem-associated C-terminal domain-containing protein</fullName>
    </recommendedName>
</protein>
<evidence type="ECO:0000313" key="3">
    <source>
        <dbReference type="EMBL" id="KAK3204145.1"/>
    </source>
</evidence>
<evidence type="ECO:0000313" key="4">
    <source>
        <dbReference type="Proteomes" id="UP001281410"/>
    </source>
</evidence>
<feature type="domain" description="No apical meristem-associated C-terminal" evidence="2">
    <location>
        <begin position="99"/>
        <end position="188"/>
    </location>
</feature>
<accession>A0AAE0E1J0</accession>
<dbReference type="InterPro" id="IPR029466">
    <property type="entry name" value="NAM-associated_C"/>
</dbReference>
<organism evidence="3 4">
    <name type="scientific">Dipteronia sinensis</name>
    <dbReference type="NCBI Taxonomy" id="43782"/>
    <lineage>
        <taxon>Eukaryota</taxon>
        <taxon>Viridiplantae</taxon>
        <taxon>Streptophyta</taxon>
        <taxon>Embryophyta</taxon>
        <taxon>Tracheophyta</taxon>
        <taxon>Spermatophyta</taxon>
        <taxon>Magnoliopsida</taxon>
        <taxon>eudicotyledons</taxon>
        <taxon>Gunneridae</taxon>
        <taxon>Pentapetalae</taxon>
        <taxon>rosids</taxon>
        <taxon>malvids</taxon>
        <taxon>Sapindales</taxon>
        <taxon>Sapindaceae</taxon>
        <taxon>Hippocastanoideae</taxon>
        <taxon>Acereae</taxon>
        <taxon>Dipteronia</taxon>
    </lineage>
</organism>
<reference evidence="3" key="1">
    <citation type="journal article" date="2023" name="Plant J.">
        <title>Genome sequences and population genomics provide insights into the demographic history, inbreeding, and mutation load of two 'living fossil' tree species of Dipteronia.</title>
        <authorList>
            <person name="Feng Y."/>
            <person name="Comes H.P."/>
            <person name="Chen J."/>
            <person name="Zhu S."/>
            <person name="Lu R."/>
            <person name="Zhang X."/>
            <person name="Li P."/>
            <person name="Qiu J."/>
            <person name="Olsen K.M."/>
            <person name="Qiu Y."/>
        </authorList>
    </citation>
    <scope>NUCLEOTIDE SEQUENCE</scope>
    <source>
        <strain evidence="3">NBL</strain>
    </source>
</reference>
<dbReference type="EMBL" id="JANJYJ010000006">
    <property type="protein sequence ID" value="KAK3204145.1"/>
    <property type="molecule type" value="Genomic_DNA"/>
</dbReference>